<feature type="compositionally biased region" description="Basic and acidic residues" evidence="2">
    <location>
        <begin position="502"/>
        <end position="555"/>
    </location>
</feature>
<dbReference type="InterPro" id="IPR016197">
    <property type="entry name" value="Chromo-like_dom_sf"/>
</dbReference>
<gene>
    <name evidence="4" type="ORF">MKZ38_007360</name>
</gene>
<dbReference type="EMBL" id="JAKWBI020000046">
    <property type="protein sequence ID" value="KAJ2904742.1"/>
    <property type="molecule type" value="Genomic_DNA"/>
</dbReference>
<dbReference type="Gene3D" id="2.40.50.40">
    <property type="match status" value="1"/>
</dbReference>
<dbReference type="GO" id="GO:0006338">
    <property type="term" value="P:chromatin remodeling"/>
    <property type="evidence" value="ECO:0007669"/>
    <property type="project" value="UniProtKB-ARBA"/>
</dbReference>
<feature type="domain" description="Chromo" evidence="3">
    <location>
        <begin position="450"/>
        <end position="512"/>
    </location>
</feature>
<proteinExistence type="predicted"/>
<feature type="region of interest" description="Disordered" evidence="2">
    <location>
        <begin position="159"/>
        <end position="216"/>
    </location>
</feature>
<protein>
    <recommendedName>
        <fullName evidence="3">Chromo domain-containing protein</fullName>
    </recommendedName>
</protein>
<dbReference type="SUPFAM" id="SSF54160">
    <property type="entry name" value="Chromo domain-like"/>
    <property type="match status" value="1"/>
</dbReference>
<feature type="compositionally biased region" description="Pro residues" evidence="2">
    <location>
        <begin position="1"/>
        <end position="14"/>
    </location>
</feature>
<dbReference type="AlphaFoldDB" id="A0AAD5RWU7"/>
<accession>A0AAD5RWU7</accession>
<feature type="region of interest" description="Disordered" evidence="2">
    <location>
        <begin position="242"/>
        <end position="447"/>
    </location>
</feature>
<feature type="compositionally biased region" description="Polar residues" evidence="2">
    <location>
        <begin position="385"/>
        <end position="399"/>
    </location>
</feature>
<evidence type="ECO:0000256" key="1">
    <source>
        <dbReference type="ARBA" id="ARBA00011353"/>
    </source>
</evidence>
<feature type="compositionally biased region" description="Acidic residues" evidence="2">
    <location>
        <begin position="254"/>
        <end position="273"/>
    </location>
</feature>
<feature type="compositionally biased region" description="Polar residues" evidence="2">
    <location>
        <begin position="557"/>
        <end position="570"/>
    </location>
</feature>
<evidence type="ECO:0000313" key="5">
    <source>
        <dbReference type="Proteomes" id="UP001201980"/>
    </source>
</evidence>
<feature type="region of interest" description="Disordered" evidence="2">
    <location>
        <begin position="1"/>
        <end position="22"/>
    </location>
</feature>
<dbReference type="Proteomes" id="UP001201980">
    <property type="component" value="Unassembled WGS sequence"/>
</dbReference>
<dbReference type="PROSITE" id="PS50013">
    <property type="entry name" value="CHROMO_2"/>
    <property type="match status" value="1"/>
</dbReference>
<name>A0AAD5RWU7_9PEZI</name>
<comment type="subunit">
    <text evidence="1">Component of the NuA4 histone acetyltransferase complex.</text>
</comment>
<dbReference type="CDD" id="cd00024">
    <property type="entry name" value="CD_CSD"/>
    <property type="match status" value="1"/>
</dbReference>
<dbReference type="Pfam" id="PF00385">
    <property type="entry name" value="Chromo"/>
    <property type="match status" value="1"/>
</dbReference>
<feature type="region of interest" description="Disordered" evidence="2">
    <location>
        <begin position="502"/>
        <end position="570"/>
    </location>
</feature>
<sequence>MNSRPPQPPPPPDTIPNSETKNFKPVKIEIPVPHYPNGVFPTYSRIPEIPCSLPRLAYRQNVSGTRGRARIDRSVVLPLHIPADVDLKKVKREFAYVVSWTDQPEVKVAVPGTEILEYVTPRTLEDFEFGEWVKREDKRAREEREKEMAGGKFSSKLAIPVSVPVPGGGGAMGKNKKGRGRGRPPKKNAMTLLEPPPSPPRAKTMVVKGPSLSTPQKTKATLATAATAWDDQDLVEDCVPREETPCDSAGLEVGETEGTEGQEFYTSDEDYSDIEPPPRKRSRGVESGGSRAARPSPAPIPRSNPATSSQRPTPTPKKEKSRSRKSFTPSPSRLSRHYDNSSSSRLQGSALKAAGSSRFIPSSQVDDEEQEEDAFDGTEEHTTKPKNNMQPSIASSSGSVLPRVVAGPLSDYVPPPPTAQHSSSIPPPPPPLPKYKSKPPEEEEIPEQAWEVKALEGDKYIDGHRHYLVRWKGDWPLEENPTWEPKENISWVLIKAYLRMKKEEANRDGNGKGTEGKLKERADDKRKDARVDRNTTREKKGNGSDNERRREERSSSMRQTTLSWGDGSQY</sequence>
<comment type="caution">
    <text evidence="4">The sequence shown here is derived from an EMBL/GenBank/DDBJ whole genome shotgun (WGS) entry which is preliminary data.</text>
</comment>
<evidence type="ECO:0000259" key="3">
    <source>
        <dbReference type="PROSITE" id="PS50013"/>
    </source>
</evidence>
<dbReference type="InterPro" id="IPR000953">
    <property type="entry name" value="Chromo/chromo_shadow_dom"/>
</dbReference>
<evidence type="ECO:0000313" key="4">
    <source>
        <dbReference type="EMBL" id="KAJ2904742.1"/>
    </source>
</evidence>
<organism evidence="4 5">
    <name type="scientific">Zalerion maritima</name>
    <dbReference type="NCBI Taxonomy" id="339359"/>
    <lineage>
        <taxon>Eukaryota</taxon>
        <taxon>Fungi</taxon>
        <taxon>Dikarya</taxon>
        <taxon>Ascomycota</taxon>
        <taxon>Pezizomycotina</taxon>
        <taxon>Sordariomycetes</taxon>
        <taxon>Lulworthiomycetidae</taxon>
        <taxon>Lulworthiales</taxon>
        <taxon>Lulworthiaceae</taxon>
        <taxon>Zalerion</taxon>
    </lineage>
</organism>
<feature type="compositionally biased region" description="Acidic residues" evidence="2">
    <location>
        <begin position="365"/>
        <end position="377"/>
    </location>
</feature>
<reference evidence="4" key="1">
    <citation type="submission" date="2022-07" db="EMBL/GenBank/DDBJ databases">
        <title>Draft genome sequence of Zalerion maritima ATCC 34329, a (micro)plastics degrading marine fungus.</title>
        <authorList>
            <person name="Paco A."/>
            <person name="Goncalves M.F.M."/>
            <person name="Rocha-Santos T.A.P."/>
            <person name="Alves A."/>
        </authorList>
    </citation>
    <scope>NUCLEOTIDE SEQUENCE</scope>
    <source>
        <strain evidence="4">ATCC 34329</strain>
    </source>
</reference>
<feature type="compositionally biased region" description="Basic residues" evidence="2">
    <location>
        <begin position="174"/>
        <end position="186"/>
    </location>
</feature>
<keyword evidence="5" id="KW-1185">Reference proteome</keyword>
<dbReference type="InterPro" id="IPR023780">
    <property type="entry name" value="Chromo_domain"/>
</dbReference>
<evidence type="ECO:0000256" key="2">
    <source>
        <dbReference type="SAM" id="MobiDB-lite"/>
    </source>
</evidence>